<dbReference type="InterPro" id="IPR012337">
    <property type="entry name" value="RNaseH-like_sf"/>
</dbReference>
<name>A0A371H3R4_MUCPR</name>
<dbReference type="STRING" id="157652.A0A371H3R4"/>
<dbReference type="EMBL" id="QJKJ01003650">
    <property type="protein sequence ID" value="RDX97464.1"/>
    <property type="molecule type" value="Genomic_DNA"/>
</dbReference>
<dbReference type="AlphaFoldDB" id="A0A371H3R4"/>
<dbReference type="PANTHER" id="PTHR42648">
    <property type="entry name" value="TRANSPOSASE, PUTATIVE-RELATED"/>
    <property type="match status" value="1"/>
</dbReference>
<dbReference type="Proteomes" id="UP000257109">
    <property type="component" value="Unassembled WGS sequence"/>
</dbReference>
<dbReference type="GO" id="GO:0003676">
    <property type="term" value="F:nucleic acid binding"/>
    <property type="evidence" value="ECO:0007669"/>
    <property type="project" value="InterPro"/>
</dbReference>
<reference evidence="2" key="1">
    <citation type="submission" date="2018-05" db="EMBL/GenBank/DDBJ databases">
        <title>Draft genome of Mucuna pruriens seed.</title>
        <authorList>
            <person name="Nnadi N.E."/>
            <person name="Vos R."/>
            <person name="Hasami M.H."/>
            <person name="Devisetty U.K."/>
            <person name="Aguiy J.C."/>
        </authorList>
    </citation>
    <scope>NUCLEOTIDE SEQUENCE [LARGE SCALE GENOMIC DNA]</scope>
    <source>
        <strain evidence="2">JCA_2017</strain>
    </source>
</reference>
<dbReference type="InterPro" id="IPR036397">
    <property type="entry name" value="RNaseH_sf"/>
</dbReference>
<feature type="domain" description="GAG-pre-integrase" evidence="1">
    <location>
        <begin position="47"/>
        <end position="114"/>
    </location>
</feature>
<organism evidence="2 3">
    <name type="scientific">Mucuna pruriens</name>
    <name type="common">Velvet bean</name>
    <name type="synonym">Dolichos pruriens</name>
    <dbReference type="NCBI Taxonomy" id="157652"/>
    <lineage>
        <taxon>Eukaryota</taxon>
        <taxon>Viridiplantae</taxon>
        <taxon>Streptophyta</taxon>
        <taxon>Embryophyta</taxon>
        <taxon>Tracheophyta</taxon>
        <taxon>Spermatophyta</taxon>
        <taxon>Magnoliopsida</taxon>
        <taxon>eudicotyledons</taxon>
        <taxon>Gunneridae</taxon>
        <taxon>Pentapetalae</taxon>
        <taxon>rosids</taxon>
        <taxon>fabids</taxon>
        <taxon>Fabales</taxon>
        <taxon>Fabaceae</taxon>
        <taxon>Papilionoideae</taxon>
        <taxon>50 kb inversion clade</taxon>
        <taxon>NPAAA clade</taxon>
        <taxon>indigoferoid/millettioid clade</taxon>
        <taxon>Phaseoleae</taxon>
        <taxon>Mucuna</taxon>
    </lineage>
</organism>
<dbReference type="PANTHER" id="PTHR42648:SF21">
    <property type="entry name" value="CYSTEINE-RICH RLK (RECEPTOR-LIKE PROTEIN KINASE) 8"/>
    <property type="match status" value="1"/>
</dbReference>
<evidence type="ECO:0000313" key="3">
    <source>
        <dbReference type="Proteomes" id="UP000257109"/>
    </source>
</evidence>
<comment type="caution">
    <text evidence="2">The sequence shown here is derived from an EMBL/GenBank/DDBJ whole genome shotgun (WGS) entry which is preliminary data.</text>
</comment>
<feature type="non-terminal residue" evidence="2">
    <location>
        <position position="1"/>
    </location>
</feature>
<dbReference type="InterPro" id="IPR025724">
    <property type="entry name" value="GAG-pre-integrase_dom"/>
</dbReference>
<dbReference type="InterPro" id="IPR039537">
    <property type="entry name" value="Retrotran_Ty1/copia-like"/>
</dbReference>
<accession>A0A371H3R4</accession>
<dbReference type="Gene3D" id="3.30.420.10">
    <property type="entry name" value="Ribonuclease H-like superfamily/Ribonuclease H"/>
    <property type="match status" value="1"/>
</dbReference>
<protein>
    <recommendedName>
        <fullName evidence="1">GAG-pre-integrase domain-containing protein</fullName>
    </recommendedName>
</protein>
<sequence length="217" mass="25101">MIGERSMFQDLRSKTRGCVTFGSNQKGKIARIGDIDKHLSHVLITTYLLKTNLSNQSVTILVCINSDKWVWNKKLGHTSLRLISKTRIHNLVRDLPSLMYKADLLCDVCQKGNQVTELFEFKTLPLELLHIDLFGPTKNCSMIGKCYGLVVFDDYFRWAWVIFLTHMDKSFKVLSIFCKRIQNEKVIIGVNSKMKGFKTFVKNMIFFIFFISKNIST</sequence>
<dbReference type="Pfam" id="PF13976">
    <property type="entry name" value="gag_pre-integrs"/>
    <property type="match status" value="1"/>
</dbReference>
<evidence type="ECO:0000313" key="2">
    <source>
        <dbReference type="EMBL" id="RDX97464.1"/>
    </source>
</evidence>
<gene>
    <name evidence="2" type="ORF">CR513_19762</name>
</gene>
<proteinExistence type="predicted"/>
<dbReference type="OrthoDB" id="1716327at2759"/>
<evidence type="ECO:0000259" key="1">
    <source>
        <dbReference type="Pfam" id="PF13976"/>
    </source>
</evidence>
<dbReference type="SUPFAM" id="SSF53098">
    <property type="entry name" value="Ribonuclease H-like"/>
    <property type="match status" value="1"/>
</dbReference>
<keyword evidence="3" id="KW-1185">Reference proteome</keyword>